<dbReference type="Pfam" id="PF01975">
    <property type="entry name" value="SurE"/>
    <property type="match status" value="1"/>
</dbReference>
<evidence type="ECO:0000259" key="1">
    <source>
        <dbReference type="Pfam" id="PF01975"/>
    </source>
</evidence>
<dbReference type="InterPro" id="IPR002828">
    <property type="entry name" value="SurE-like_Pase/nucleotidase"/>
</dbReference>
<name>A0AAV9PMI4_9PEZI</name>
<dbReference type="PANTHER" id="PTHR47551:SF1">
    <property type="entry name" value="TUBULIN--TYROSINE LIGASE PBY1-RELATED"/>
    <property type="match status" value="1"/>
</dbReference>
<dbReference type="InterPro" id="IPR036523">
    <property type="entry name" value="SurE-like_sf"/>
</dbReference>
<proteinExistence type="predicted"/>
<dbReference type="RefSeq" id="XP_064662917.1">
    <property type="nucleotide sequence ID" value="XM_064798590.1"/>
</dbReference>
<dbReference type="PANTHER" id="PTHR47551">
    <property type="entry name" value="TUBULIN--TYROSINE LIGASE PBY1-RELATED"/>
    <property type="match status" value="1"/>
</dbReference>
<dbReference type="NCBIfam" id="TIGR00087">
    <property type="entry name" value="surE"/>
    <property type="match status" value="1"/>
</dbReference>
<keyword evidence="3" id="KW-1185">Reference proteome</keyword>
<dbReference type="GO" id="GO:0016787">
    <property type="term" value="F:hydrolase activity"/>
    <property type="evidence" value="ECO:0007669"/>
    <property type="project" value="InterPro"/>
</dbReference>
<dbReference type="GeneID" id="89922676"/>
<comment type="caution">
    <text evidence="2">The sequence shown here is derived from an EMBL/GenBank/DDBJ whole genome shotgun (WGS) entry which is preliminary data.</text>
</comment>
<dbReference type="InterPro" id="IPR027746">
    <property type="entry name" value="TTL"/>
</dbReference>
<dbReference type="EMBL" id="JAVRRT010000002">
    <property type="protein sequence ID" value="KAK5174248.1"/>
    <property type="molecule type" value="Genomic_DNA"/>
</dbReference>
<evidence type="ECO:0000313" key="3">
    <source>
        <dbReference type="Proteomes" id="UP001337655"/>
    </source>
</evidence>
<keyword evidence="2" id="KW-0436">Ligase</keyword>
<dbReference type="AlphaFoldDB" id="A0AAV9PMI4"/>
<dbReference type="GO" id="GO:0000932">
    <property type="term" value="C:P-body"/>
    <property type="evidence" value="ECO:0007669"/>
    <property type="project" value="TreeGrafter"/>
</dbReference>
<protein>
    <submittedName>
        <fullName evidence="2">Tubulin--tyrosine ligase pby1</fullName>
    </submittedName>
</protein>
<dbReference type="GO" id="GO:0016874">
    <property type="term" value="F:ligase activity"/>
    <property type="evidence" value="ECO:0007669"/>
    <property type="project" value="UniProtKB-KW"/>
</dbReference>
<dbReference type="SUPFAM" id="SSF64167">
    <property type="entry name" value="SurE-like"/>
    <property type="match status" value="1"/>
</dbReference>
<accession>A0AAV9PMI4</accession>
<gene>
    <name evidence="2" type="primary">PBY1</name>
    <name evidence="2" type="ORF">LTR77_001328</name>
</gene>
<organism evidence="2 3">
    <name type="scientific">Saxophila tyrrhenica</name>
    <dbReference type="NCBI Taxonomy" id="1690608"/>
    <lineage>
        <taxon>Eukaryota</taxon>
        <taxon>Fungi</taxon>
        <taxon>Dikarya</taxon>
        <taxon>Ascomycota</taxon>
        <taxon>Pezizomycotina</taxon>
        <taxon>Dothideomycetes</taxon>
        <taxon>Dothideomycetidae</taxon>
        <taxon>Mycosphaerellales</taxon>
        <taxon>Extremaceae</taxon>
        <taxon>Saxophila</taxon>
    </lineage>
</organism>
<reference evidence="2 3" key="1">
    <citation type="submission" date="2023-08" db="EMBL/GenBank/DDBJ databases">
        <title>Black Yeasts Isolated from many extreme environments.</title>
        <authorList>
            <person name="Coleine C."/>
            <person name="Stajich J.E."/>
            <person name="Selbmann L."/>
        </authorList>
    </citation>
    <scope>NUCLEOTIDE SEQUENCE [LARGE SCALE GENOMIC DNA]</scope>
    <source>
        <strain evidence="2 3">CCFEE 5935</strain>
    </source>
</reference>
<sequence>MQILVVNDDGPPSGVSPYFLPFVEALQSHGHGTHVVIPDKPLSWIGKAHAFGKSLTARHVCPSTYTQSQKCSADDQPECIKHSWTVLDGSPASCTQIGLFHSEWLAEDIDLVVSGPNHGRNASTIYNLSSGTVGGALEGALCGKRSISLSFGSKDPQPEAIVGAACDRAVSLIEMLYRRWDPEVELYNINIPMIETIDKCPAVFTVPCPTYWSRGSLFAEDKSSSNSFERQFRWAPELSEIQQAAKRSSEGEDLWPSQNGVIS</sequence>
<dbReference type="Gene3D" id="3.40.1210.10">
    <property type="entry name" value="Survival protein SurE-like phosphatase/nucleotidase"/>
    <property type="match status" value="1"/>
</dbReference>
<dbReference type="Proteomes" id="UP001337655">
    <property type="component" value="Unassembled WGS sequence"/>
</dbReference>
<evidence type="ECO:0000313" key="2">
    <source>
        <dbReference type="EMBL" id="KAK5174248.1"/>
    </source>
</evidence>
<feature type="domain" description="Survival protein SurE-like phosphatase/nucleotidase" evidence="1">
    <location>
        <begin position="3"/>
        <end position="195"/>
    </location>
</feature>